<sequence length="73" mass="7318">MAGEAAVSDPIGLALAWAASLASIAVAVVAAGHAGVYKRDEQSPRRGDCSSAAALPSRSLAIRSRDGAAHLFT</sequence>
<dbReference type="EMBL" id="CP001918">
    <property type="protein sequence ID" value="ADF63231.1"/>
    <property type="molecule type" value="Genomic_DNA"/>
</dbReference>
<gene>
    <name evidence="2" type="ordered locus">ECL_03697</name>
</gene>
<name>A0A0H3CPV1_ENTCC</name>
<dbReference type="STRING" id="716541.ECL_03697"/>
<dbReference type="EnsemblBacteria" id="ADF63231">
    <property type="protein sequence ID" value="ADF63231"/>
    <property type="gene ID" value="ECL_03697"/>
</dbReference>
<evidence type="ECO:0000313" key="2">
    <source>
        <dbReference type="EMBL" id="ADF63231.1"/>
    </source>
</evidence>
<dbReference type="Proteomes" id="UP000002363">
    <property type="component" value="Chromosome"/>
</dbReference>
<protein>
    <submittedName>
        <fullName evidence="2">Uncharacterized protein</fullName>
    </submittedName>
</protein>
<feature type="transmembrane region" description="Helical" evidence="1">
    <location>
        <begin position="14"/>
        <end position="36"/>
    </location>
</feature>
<proteinExistence type="predicted"/>
<accession>A0A0H3CPV1</accession>
<dbReference type="HOGENOM" id="CLU_2698844_0_0_6"/>
<dbReference type="eggNOG" id="ENOG502ZWSZ">
    <property type="taxonomic scope" value="Bacteria"/>
</dbReference>
<keyword evidence="3" id="KW-1185">Reference proteome</keyword>
<dbReference type="AlphaFoldDB" id="A0A0H3CPV1"/>
<evidence type="ECO:0000313" key="3">
    <source>
        <dbReference type="Proteomes" id="UP000002363"/>
    </source>
</evidence>
<evidence type="ECO:0000256" key="1">
    <source>
        <dbReference type="SAM" id="Phobius"/>
    </source>
</evidence>
<reference evidence="2 3" key="1">
    <citation type="journal article" date="2010" name="J. Bacteriol.">
        <title>Complete genome sequence of Enterobacter cloacae subsp. cloacae type strain ATCC 13047.</title>
        <authorList>
            <person name="Ren Y."/>
            <person name="Ren Y."/>
            <person name="Zhou Z."/>
            <person name="Guo X."/>
            <person name="Li Y."/>
            <person name="Feng L."/>
            <person name="Wang L."/>
        </authorList>
    </citation>
    <scope>NUCLEOTIDE SEQUENCE [LARGE SCALE GENOMIC DNA]</scope>
    <source>
        <strain evidence="3">ATCC 13047 / DSM 30054 / NBRC 13535 / NCTC 10005 / WDCM 00083 / NCDC 279-56</strain>
    </source>
</reference>
<keyword evidence="1" id="KW-0472">Membrane</keyword>
<keyword evidence="1" id="KW-1133">Transmembrane helix</keyword>
<dbReference type="PATRIC" id="fig|716541.4.peg.3857"/>
<keyword evidence="1" id="KW-0812">Transmembrane</keyword>
<organism evidence="2 3">
    <name type="scientific">Enterobacter cloacae subsp. cloacae (strain ATCC 13047 / DSM 30054 / NBRC 13535 / NCTC 10005 / WDCM 00083 / NCDC 279-56)</name>
    <dbReference type="NCBI Taxonomy" id="716541"/>
    <lineage>
        <taxon>Bacteria</taxon>
        <taxon>Pseudomonadati</taxon>
        <taxon>Pseudomonadota</taxon>
        <taxon>Gammaproteobacteria</taxon>
        <taxon>Enterobacterales</taxon>
        <taxon>Enterobacteriaceae</taxon>
        <taxon>Enterobacter</taxon>
        <taxon>Enterobacter cloacae complex</taxon>
    </lineage>
</organism>
<dbReference type="KEGG" id="enc:ECL_03697"/>